<dbReference type="CDD" id="cd00761">
    <property type="entry name" value="Glyco_tranf_GTA_type"/>
    <property type="match status" value="1"/>
</dbReference>
<dbReference type="Pfam" id="PF00535">
    <property type="entry name" value="Glycos_transf_2"/>
    <property type="match status" value="1"/>
</dbReference>
<comment type="caution">
    <text evidence="3">The sequence shown here is derived from an EMBL/GenBank/DDBJ whole genome shotgun (WGS) entry which is preliminary data.</text>
</comment>
<reference evidence="3" key="1">
    <citation type="submission" date="2013-07" db="EMBL/GenBank/DDBJ databases">
        <title>Sub-species coevolution in mutualistic symbiosis.</title>
        <authorList>
            <person name="Murfin K."/>
            <person name="Klassen J."/>
            <person name="Lee M."/>
            <person name="Forst S."/>
            <person name="Stock P."/>
            <person name="Goodrich-Blair H."/>
        </authorList>
    </citation>
    <scope>NUCLEOTIDE SEQUENCE [LARGE SCALE GENOMIC DNA]</scope>
    <source>
        <strain evidence="3">Kraussei Becker Underwood</strain>
    </source>
</reference>
<dbReference type="Gene3D" id="3.90.550.10">
    <property type="entry name" value="Spore Coat Polysaccharide Biosynthesis Protein SpsA, Chain A"/>
    <property type="match status" value="1"/>
</dbReference>
<dbReference type="HOGENOM" id="CLU_025996_25_1_6"/>
<evidence type="ECO:0000256" key="1">
    <source>
        <dbReference type="SAM" id="Phobius"/>
    </source>
</evidence>
<dbReference type="RefSeq" id="WP_051876078.1">
    <property type="nucleotide sequence ID" value="NZ_CAWLXS010000397.1"/>
</dbReference>
<dbReference type="GO" id="GO:0016758">
    <property type="term" value="F:hexosyltransferase activity"/>
    <property type="evidence" value="ECO:0007669"/>
    <property type="project" value="UniProtKB-ARBA"/>
</dbReference>
<evidence type="ECO:0000313" key="3">
    <source>
        <dbReference type="EMBL" id="CDH25659.1"/>
    </source>
</evidence>
<organism evidence="3 4">
    <name type="scientific">Xenorhabdus bovienii str. kraussei Becker Underwood</name>
    <dbReference type="NCBI Taxonomy" id="1398204"/>
    <lineage>
        <taxon>Bacteria</taxon>
        <taxon>Pseudomonadati</taxon>
        <taxon>Pseudomonadota</taxon>
        <taxon>Gammaproteobacteria</taxon>
        <taxon>Enterobacterales</taxon>
        <taxon>Morganellaceae</taxon>
        <taxon>Xenorhabdus</taxon>
    </lineage>
</organism>
<feature type="transmembrane region" description="Helical" evidence="1">
    <location>
        <begin position="281"/>
        <end position="300"/>
    </location>
</feature>
<protein>
    <recommendedName>
        <fullName evidence="2">Glycosyltransferase 2-like domain-containing protein</fullName>
    </recommendedName>
</protein>
<dbReference type="PANTHER" id="PTHR22916">
    <property type="entry name" value="GLYCOSYLTRANSFERASE"/>
    <property type="match status" value="1"/>
</dbReference>
<keyword evidence="1" id="KW-0472">Membrane</keyword>
<dbReference type="InterPro" id="IPR029044">
    <property type="entry name" value="Nucleotide-diphossugar_trans"/>
</dbReference>
<dbReference type="EMBL" id="CBSZ010000351">
    <property type="protein sequence ID" value="CDH25659.1"/>
    <property type="molecule type" value="Genomic_DNA"/>
</dbReference>
<sequence>MTIKECDIDSAPSKILSIVVAAHNLEKLILKCINSIRDALSDCDPSLYEVLLIDDSSSDSTPSILRKFSEENDSFIYIRKEFKSLGKVKKYSVEVSNGEYITFVDGDDFLSEFSMKEIVDFLMDKRPDMLISPLQEVRNDADIIHKSSLISPVLFDKKTAIKEYLIHKKYQAHSCGKFFRKKLLRGNNFPEVSCYEDALSFPAVLIKCDKVYYTKMKYYNYIKSEGSLSGDINEEKINLMADVVLTADRVFGKEFRMLTVCHAIDIIYKYRNNLSRKSHSLLMGLINSISVLNFMLNTNVRFSFKKKYYKIRNYLKN</sequence>
<dbReference type="SUPFAM" id="SSF53448">
    <property type="entry name" value="Nucleotide-diphospho-sugar transferases"/>
    <property type="match status" value="1"/>
</dbReference>
<evidence type="ECO:0000313" key="4">
    <source>
        <dbReference type="Proteomes" id="UP000028493"/>
    </source>
</evidence>
<gene>
    <name evidence="3" type="ORF">XBKB1_4140087</name>
</gene>
<dbReference type="Proteomes" id="UP000028493">
    <property type="component" value="Unassembled WGS sequence"/>
</dbReference>
<keyword evidence="1" id="KW-0812">Transmembrane</keyword>
<dbReference type="AlphaFoldDB" id="A0A077Q130"/>
<accession>A0A077Q130</accession>
<evidence type="ECO:0000259" key="2">
    <source>
        <dbReference type="Pfam" id="PF00535"/>
    </source>
</evidence>
<name>A0A077Q130_XENBV</name>
<dbReference type="InterPro" id="IPR001173">
    <property type="entry name" value="Glyco_trans_2-like"/>
</dbReference>
<proteinExistence type="predicted"/>
<feature type="domain" description="Glycosyltransferase 2-like" evidence="2">
    <location>
        <begin position="17"/>
        <end position="184"/>
    </location>
</feature>
<keyword evidence="1" id="KW-1133">Transmembrane helix</keyword>